<evidence type="ECO:0000256" key="1">
    <source>
        <dbReference type="ARBA" id="ARBA00023157"/>
    </source>
</evidence>
<dbReference type="Proteomes" id="UP000827889">
    <property type="component" value="Chromosome 6"/>
</dbReference>
<dbReference type="RefSeq" id="XP_030521027.2">
    <property type="nucleotide sequence ID" value="XM_030665167.2"/>
</dbReference>
<evidence type="ECO:0000259" key="3">
    <source>
        <dbReference type="PROSITE" id="PS51174"/>
    </source>
</evidence>
<organism evidence="4 5">
    <name type="scientific">Rhodamnia argentea</name>
    <dbReference type="NCBI Taxonomy" id="178133"/>
    <lineage>
        <taxon>Eukaryota</taxon>
        <taxon>Viridiplantae</taxon>
        <taxon>Streptophyta</taxon>
        <taxon>Embryophyta</taxon>
        <taxon>Tracheophyta</taxon>
        <taxon>Spermatophyta</taxon>
        <taxon>Magnoliopsida</taxon>
        <taxon>eudicotyledons</taxon>
        <taxon>Gunneridae</taxon>
        <taxon>Pentapetalae</taxon>
        <taxon>rosids</taxon>
        <taxon>malvids</taxon>
        <taxon>Myrtales</taxon>
        <taxon>Myrtaceae</taxon>
        <taxon>Myrtoideae</taxon>
        <taxon>Myrteae</taxon>
        <taxon>Australasian group</taxon>
        <taxon>Rhodamnia</taxon>
    </lineage>
</organism>
<keyword evidence="4" id="KW-1185">Reference proteome</keyword>
<dbReference type="InterPro" id="IPR018226">
    <property type="entry name" value="Barwin_CS"/>
</dbReference>
<evidence type="ECO:0000313" key="4">
    <source>
        <dbReference type="Proteomes" id="UP000827889"/>
    </source>
</evidence>
<dbReference type="SUPFAM" id="SSF50685">
    <property type="entry name" value="Barwin-like endoglucanases"/>
    <property type="match status" value="1"/>
</dbReference>
<dbReference type="GO" id="GO:0008061">
    <property type="term" value="F:chitin binding"/>
    <property type="evidence" value="ECO:0007669"/>
    <property type="project" value="UniProtKB-KW"/>
</dbReference>
<dbReference type="GO" id="GO:0042742">
    <property type="term" value="P:defense response to bacterium"/>
    <property type="evidence" value="ECO:0007669"/>
    <property type="project" value="InterPro"/>
</dbReference>
<dbReference type="PANTHER" id="PTHR46351:SF3">
    <property type="entry name" value="WOUND-INDUCED PROTEIN WIN2"/>
    <property type="match status" value="1"/>
</dbReference>
<dbReference type="Gene3D" id="2.40.40.10">
    <property type="entry name" value="RlpA-like domain"/>
    <property type="match status" value="1"/>
</dbReference>
<feature type="signal peptide" evidence="2">
    <location>
        <begin position="1"/>
        <end position="21"/>
    </location>
</feature>
<dbReference type="InterPro" id="IPR001153">
    <property type="entry name" value="Barwin_dom"/>
</dbReference>
<accession>A0A8B8NEZ0</accession>
<dbReference type="InterPro" id="IPR044301">
    <property type="entry name" value="PR4"/>
</dbReference>
<dbReference type="PROSITE" id="PS00772">
    <property type="entry name" value="BARWIN_2"/>
    <property type="match status" value="1"/>
</dbReference>
<dbReference type="InterPro" id="IPR036908">
    <property type="entry name" value="RlpA-like_sf"/>
</dbReference>
<reference evidence="5" key="1">
    <citation type="submission" date="2025-08" db="UniProtKB">
        <authorList>
            <consortium name="RefSeq"/>
        </authorList>
    </citation>
    <scope>IDENTIFICATION</scope>
    <source>
        <tissue evidence="5">Leaf</tissue>
    </source>
</reference>
<keyword evidence="1" id="KW-1015">Disulfide bond</keyword>
<dbReference type="PANTHER" id="PTHR46351">
    <property type="entry name" value="WOUND-INDUCED PROTEIN WIN2"/>
    <property type="match status" value="1"/>
</dbReference>
<name>A0A8B8NEZ0_9MYRT</name>
<proteinExistence type="predicted"/>
<feature type="domain" description="Barwin" evidence="3">
    <location>
        <begin position="22"/>
        <end position="144"/>
    </location>
</feature>
<dbReference type="AlphaFoldDB" id="A0A8B8NEZ0"/>
<dbReference type="KEGG" id="rarg:115734405"/>
<dbReference type="GeneID" id="115734405"/>
<dbReference type="GO" id="GO:0004540">
    <property type="term" value="F:RNA nuclease activity"/>
    <property type="evidence" value="ECO:0007669"/>
    <property type="project" value="InterPro"/>
</dbReference>
<gene>
    <name evidence="5" type="primary">LOC115734405</name>
</gene>
<dbReference type="PROSITE" id="PS51174">
    <property type="entry name" value="BARWIN_3"/>
    <property type="match status" value="1"/>
</dbReference>
<protein>
    <submittedName>
        <fullName evidence="5">Barwin-like</fullName>
    </submittedName>
</protein>
<evidence type="ECO:0000256" key="2">
    <source>
        <dbReference type="SAM" id="SignalP"/>
    </source>
</evidence>
<dbReference type="PRINTS" id="PR00602">
    <property type="entry name" value="BARWIN"/>
</dbReference>
<keyword evidence="2" id="KW-0732">Signal</keyword>
<dbReference type="Pfam" id="PF00967">
    <property type="entry name" value="Barwin"/>
    <property type="match status" value="1"/>
</dbReference>
<evidence type="ECO:0000313" key="5">
    <source>
        <dbReference type="RefSeq" id="XP_030521027.2"/>
    </source>
</evidence>
<feature type="chain" id="PRO_5045826250" evidence="2">
    <location>
        <begin position="22"/>
        <end position="144"/>
    </location>
</feature>
<sequence length="144" mass="15905">MGRLGLRLALLLCLAISTANAQSASNVRATYHYYNPAQNGWDLNAVRAYCSTWDASKPPAWRKKHGWTAFCGPAGHRGQEACGKCLRITNIRTNAQITARIVDQCRNGGLDPDYDTIFRPPGHDGHGYNQGHLIVNYQFVNCGD</sequence>
<dbReference type="GO" id="GO:0050832">
    <property type="term" value="P:defense response to fungus"/>
    <property type="evidence" value="ECO:0007669"/>
    <property type="project" value="InterPro"/>
</dbReference>